<organism evidence="1 2">
    <name type="scientific">Jimgerdemannia flammicorona</name>
    <dbReference type="NCBI Taxonomy" id="994334"/>
    <lineage>
        <taxon>Eukaryota</taxon>
        <taxon>Fungi</taxon>
        <taxon>Fungi incertae sedis</taxon>
        <taxon>Mucoromycota</taxon>
        <taxon>Mucoromycotina</taxon>
        <taxon>Endogonomycetes</taxon>
        <taxon>Endogonales</taxon>
        <taxon>Endogonaceae</taxon>
        <taxon>Jimgerdemannia</taxon>
    </lineage>
</organism>
<reference evidence="1 2" key="1">
    <citation type="journal article" date="2018" name="New Phytol.">
        <title>Phylogenomics of Endogonaceae and evolution of mycorrhizas within Mucoromycota.</title>
        <authorList>
            <person name="Chang Y."/>
            <person name="Desiro A."/>
            <person name="Na H."/>
            <person name="Sandor L."/>
            <person name="Lipzen A."/>
            <person name="Clum A."/>
            <person name="Barry K."/>
            <person name="Grigoriev I.V."/>
            <person name="Martin F.M."/>
            <person name="Stajich J.E."/>
            <person name="Smith M.E."/>
            <person name="Bonito G."/>
            <person name="Spatafora J.W."/>
        </authorList>
    </citation>
    <scope>NUCLEOTIDE SEQUENCE [LARGE SCALE GENOMIC DNA]</scope>
    <source>
        <strain evidence="1 2">AD002</strain>
    </source>
</reference>
<evidence type="ECO:0000313" key="1">
    <source>
        <dbReference type="EMBL" id="RUS33226.1"/>
    </source>
</evidence>
<dbReference type="AlphaFoldDB" id="A0A433QTZ7"/>
<evidence type="ECO:0000313" key="2">
    <source>
        <dbReference type="Proteomes" id="UP000274822"/>
    </source>
</evidence>
<name>A0A433QTZ7_9FUNG</name>
<gene>
    <name evidence="1" type="ORF">BC938DRAFT_472494</name>
</gene>
<proteinExistence type="predicted"/>
<accession>A0A433QTZ7</accession>
<keyword evidence="2" id="KW-1185">Reference proteome</keyword>
<comment type="caution">
    <text evidence="1">The sequence shown here is derived from an EMBL/GenBank/DDBJ whole genome shotgun (WGS) entry which is preliminary data.</text>
</comment>
<dbReference type="EMBL" id="RBNJ01001365">
    <property type="protein sequence ID" value="RUS33226.1"/>
    <property type="molecule type" value="Genomic_DNA"/>
</dbReference>
<protein>
    <submittedName>
        <fullName evidence="1">Uncharacterized protein</fullName>
    </submittedName>
</protein>
<sequence length="96" mass="10880">MSVTQNLTLWLCFEMKPKSFKFPVQYKQTPPDVDALAAILSERGRFKTLNLDALDIEFFHDDNHSESLPGGILVTDLTTTDISPLFLRYPFSGDRG</sequence>
<dbReference type="Proteomes" id="UP000274822">
    <property type="component" value="Unassembled WGS sequence"/>
</dbReference>